<gene>
    <name evidence="1" type="ORF">MA16_Dca001197</name>
</gene>
<protein>
    <submittedName>
        <fullName evidence="1">Uncharacterized protein</fullName>
    </submittedName>
</protein>
<dbReference type="EMBL" id="KZ502537">
    <property type="protein sequence ID" value="PKU76593.1"/>
    <property type="molecule type" value="Genomic_DNA"/>
</dbReference>
<reference evidence="1 2" key="1">
    <citation type="journal article" date="2016" name="Sci. Rep.">
        <title>The Dendrobium catenatum Lindl. genome sequence provides insights into polysaccharide synthase, floral development and adaptive evolution.</title>
        <authorList>
            <person name="Zhang G.Q."/>
            <person name="Xu Q."/>
            <person name="Bian C."/>
            <person name="Tsai W.C."/>
            <person name="Yeh C.M."/>
            <person name="Liu K.W."/>
            <person name="Yoshida K."/>
            <person name="Zhang L.S."/>
            <person name="Chang S.B."/>
            <person name="Chen F."/>
            <person name="Shi Y."/>
            <person name="Su Y.Y."/>
            <person name="Zhang Y.Q."/>
            <person name="Chen L.J."/>
            <person name="Yin Y."/>
            <person name="Lin M."/>
            <person name="Huang H."/>
            <person name="Deng H."/>
            <person name="Wang Z.W."/>
            <person name="Zhu S.L."/>
            <person name="Zhao X."/>
            <person name="Deng C."/>
            <person name="Niu S.C."/>
            <person name="Huang J."/>
            <person name="Wang M."/>
            <person name="Liu G.H."/>
            <person name="Yang H.J."/>
            <person name="Xiao X.J."/>
            <person name="Hsiao Y.Y."/>
            <person name="Wu W.L."/>
            <person name="Chen Y.Y."/>
            <person name="Mitsuda N."/>
            <person name="Ohme-Takagi M."/>
            <person name="Luo Y.B."/>
            <person name="Van de Peer Y."/>
            <person name="Liu Z.J."/>
        </authorList>
    </citation>
    <scope>NUCLEOTIDE SEQUENCE [LARGE SCALE GENOMIC DNA]</scope>
    <source>
        <tissue evidence="1">The whole plant</tissue>
    </source>
</reference>
<dbReference type="AlphaFoldDB" id="A0A2I0WLQ6"/>
<dbReference type="Proteomes" id="UP000233837">
    <property type="component" value="Unassembled WGS sequence"/>
</dbReference>
<reference evidence="1 2" key="2">
    <citation type="journal article" date="2017" name="Nature">
        <title>The Apostasia genome and the evolution of orchids.</title>
        <authorList>
            <person name="Zhang G.Q."/>
            <person name="Liu K.W."/>
            <person name="Li Z."/>
            <person name="Lohaus R."/>
            <person name="Hsiao Y.Y."/>
            <person name="Niu S.C."/>
            <person name="Wang J.Y."/>
            <person name="Lin Y.C."/>
            <person name="Xu Q."/>
            <person name="Chen L.J."/>
            <person name="Yoshida K."/>
            <person name="Fujiwara S."/>
            <person name="Wang Z.W."/>
            <person name="Zhang Y.Q."/>
            <person name="Mitsuda N."/>
            <person name="Wang M."/>
            <person name="Liu G.H."/>
            <person name="Pecoraro L."/>
            <person name="Huang H.X."/>
            <person name="Xiao X.J."/>
            <person name="Lin M."/>
            <person name="Wu X.Y."/>
            <person name="Wu W.L."/>
            <person name="Chen Y.Y."/>
            <person name="Chang S.B."/>
            <person name="Sakamoto S."/>
            <person name="Ohme-Takagi M."/>
            <person name="Yagi M."/>
            <person name="Zeng S.J."/>
            <person name="Shen C.Y."/>
            <person name="Yeh C.M."/>
            <person name="Luo Y.B."/>
            <person name="Tsai W.C."/>
            <person name="Van de Peer Y."/>
            <person name="Liu Z.J."/>
        </authorList>
    </citation>
    <scope>NUCLEOTIDE SEQUENCE [LARGE SCALE GENOMIC DNA]</scope>
    <source>
        <tissue evidence="1">The whole plant</tissue>
    </source>
</reference>
<accession>A0A2I0WLQ6</accession>
<evidence type="ECO:0000313" key="2">
    <source>
        <dbReference type="Proteomes" id="UP000233837"/>
    </source>
</evidence>
<keyword evidence="2" id="KW-1185">Reference proteome</keyword>
<name>A0A2I0WLQ6_9ASPA</name>
<sequence length="55" mass="6054">MIVVSSSIDKGTAVAYEGCQRWRFLMEGSRGIKYIACAGDGRFYAIGWLGVVHAR</sequence>
<organism evidence="1 2">
    <name type="scientific">Dendrobium catenatum</name>
    <dbReference type="NCBI Taxonomy" id="906689"/>
    <lineage>
        <taxon>Eukaryota</taxon>
        <taxon>Viridiplantae</taxon>
        <taxon>Streptophyta</taxon>
        <taxon>Embryophyta</taxon>
        <taxon>Tracheophyta</taxon>
        <taxon>Spermatophyta</taxon>
        <taxon>Magnoliopsida</taxon>
        <taxon>Liliopsida</taxon>
        <taxon>Asparagales</taxon>
        <taxon>Orchidaceae</taxon>
        <taxon>Epidendroideae</taxon>
        <taxon>Malaxideae</taxon>
        <taxon>Dendrobiinae</taxon>
        <taxon>Dendrobium</taxon>
    </lineage>
</organism>
<proteinExistence type="predicted"/>
<evidence type="ECO:0000313" key="1">
    <source>
        <dbReference type="EMBL" id="PKU76593.1"/>
    </source>
</evidence>